<dbReference type="GO" id="GO:0005737">
    <property type="term" value="C:cytoplasm"/>
    <property type="evidence" value="ECO:0007669"/>
    <property type="project" value="TreeGrafter"/>
</dbReference>
<dbReference type="GO" id="GO:0006511">
    <property type="term" value="P:ubiquitin-dependent protein catabolic process"/>
    <property type="evidence" value="ECO:0007669"/>
    <property type="project" value="TreeGrafter"/>
</dbReference>
<dbReference type="Proteomes" id="UP000184188">
    <property type="component" value="Unassembled WGS sequence"/>
</dbReference>
<dbReference type="SMART" id="SM00184">
    <property type="entry name" value="RING"/>
    <property type="match status" value="1"/>
</dbReference>
<dbReference type="RefSeq" id="XP_022582289.1">
    <property type="nucleotide sequence ID" value="XM_022725832.1"/>
</dbReference>
<accession>A0A1L9SKM5</accession>
<dbReference type="Pfam" id="PF13639">
    <property type="entry name" value="zf-RING_2"/>
    <property type="match status" value="1"/>
</dbReference>
<evidence type="ECO:0000259" key="3">
    <source>
        <dbReference type="PROSITE" id="PS50089"/>
    </source>
</evidence>
<proteinExistence type="predicted"/>
<keyword evidence="1" id="KW-0863">Zinc-finger</keyword>
<evidence type="ECO:0000313" key="4">
    <source>
        <dbReference type="EMBL" id="OJJ47779.1"/>
    </source>
</evidence>
<dbReference type="AlphaFoldDB" id="A0A1L9SKM5"/>
<dbReference type="InterPro" id="IPR013083">
    <property type="entry name" value="Znf_RING/FYVE/PHD"/>
</dbReference>
<gene>
    <name evidence="4" type="ORF">ASPZODRAFT_15225</name>
</gene>
<feature type="domain" description="RING-type" evidence="3">
    <location>
        <begin position="390"/>
        <end position="433"/>
    </location>
</feature>
<dbReference type="PANTHER" id="PTHR22765:SF416">
    <property type="entry name" value="E3 UBIQUITIN-PROTEIN LIGASE GODZILLA"/>
    <property type="match status" value="1"/>
</dbReference>
<keyword evidence="2" id="KW-0472">Membrane</keyword>
<dbReference type="SUPFAM" id="SSF57850">
    <property type="entry name" value="RING/U-box"/>
    <property type="match status" value="1"/>
</dbReference>
<dbReference type="GO" id="GO:0008270">
    <property type="term" value="F:zinc ion binding"/>
    <property type="evidence" value="ECO:0007669"/>
    <property type="project" value="UniProtKB-KW"/>
</dbReference>
<dbReference type="PANTHER" id="PTHR22765">
    <property type="entry name" value="RING FINGER AND PROTEASE ASSOCIATED DOMAIN-CONTAINING"/>
    <property type="match status" value="1"/>
</dbReference>
<dbReference type="CDD" id="cd16454">
    <property type="entry name" value="RING-H2_PA-TM-RING"/>
    <property type="match status" value="1"/>
</dbReference>
<dbReference type="PROSITE" id="PS50089">
    <property type="entry name" value="ZF_RING_2"/>
    <property type="match status" value="1"/>
</dbReference>
<keyword evidence="2" id="KW-0812">Transmembrane</keyword>
<sequence>MCKDPWSTANKIDTTATLFAGEGRAVNSTPTVNESVEFHFVIDGKVRTLSSQNTSDEGGTITGLFFVPTLDKKDPCNEATARYVPSNVTRQEDVADYGYKLIGLAPWISVNCTQAYFAAARAADAGAMVVYRPTDNQTKKPPIPQSNSWNLDDKGLWRSQNHYPVYAIPGPSGNYLMDQLALYSGNKTLDSIYGNASHANSTNISPFGQLGDIRLFTMIYLQPASTVFWPTWLVVLVIFVVITIFVVWWLVHCRHWFQQEELLTNRRGRELVRQENFERHRMRRLREQKVPREILESLPLYKYPDLAVPQQAILAEECRSKALLHEDKTTDPAPKRSTFAFWREINGPNSEDLILPAPSTVTTRGAGLSAEGELKEEPKGCQPWKTQTTCAICLDEFTAGESMVRELPCNHIFHSACIDRFLMQRGNFCPLCKKSVLPEGYYPHLPAVLPMQPPPMQNTSRFSVF</sequence>
<dbReference type="InterPro" id="IPR001841">
    <property type="entry name" value="Znf_RING"/>
</dbReference>
<dbReference type="GeneID" id="34612296"/>
<feature type="transmembrane region" description="Helical" evidence="2">
    <location>
        <begin position="227"/>
        <end position="251"/>
    </location>
</feature>
<keyword evidence="2" id="KW-1133">Transmembrane helix</keyword>
<evidence type="ECO:0000256" key="2">
    <source>
        <dbReference type="SAM" id="Phobius"/>
    </source>
</evidence>
<dbReference type="EMBL" id="KV878340">
    <property type="protein sequence ID" value="OJJ47779.1"/>
    <property type="molecule type" value="Genomic_DNA"/>
</dbReference>
<name>A0A1L9SKM5_9EURO</name>
<protein>
    <recommendedName>
        <fullName evidence="3">RING-type domain-containing protein</fullName>
    </recommendedName>
</protein>
<dbReference type="GO" id="GO:0061630">
    <property type="term" value="F:ubiquitin protein ligase activity"/>
    <property type="evidence" value="ECO:0007669"/>
    <property type="project" value="TreeGrafter"/>
</dbReference>
<keyword evidence="5" id="KW-1185">Reference proteome</keyword>
<evidence type="ECO:0000313" key="5">
    <source>
        <dbReference type="Proteomes" id="UP000184188"/>
    </source>
</evidence>
<evidence type="ECO:0000256" key="1">
    <source>
        <dbReference type="PROSITE-ProRule" id="PRU00175"/>
    </source>
</evidence>
<dbReference type="STRING" id="1073090.A0A1L9SKM5"/>
<dbReference type="Gene3D" id="3.30.40.10">
    <property type="entry name" value="Zinc/RING finger domain, C3HC4 (zinc finger)"/>
    <property type="match status" value="1"/>
</dbReference>
<dbReference type="InterPro" id="IPR051826">
    <property type="entry name" value="E3_ubiquitin-ligase_domain"/>
</dbReference>
<keyword evidence="1" id="KW-0862">Zinc</keyword>
<reference evidence="5" key="1">
    <citation type="journal article" date="2017" name="Genome Biol.">
        <title>Comparative genomics reveals high biological diversity and specific adaptations in the industrially and medically important fungal genus Aspergillus.</title>
        <authorList>
            <person name="de Vries R.P."/>
            <person name="Riley R."/>
            <person name="Wiebenga A."/>
            <person name="Aguilar-Osorio G."/>
            <person name="Amillis S."/>
            <person name="Uchima C.A."/>
            <person name="Anderluh G."/>
            <person name="Asadollahi M."/>
            <person name="Askin M."/>
            <person name="Barry K."/>
            <person name="Battaglia E."/>
            <person name="Bayram O."/>
            <person name="Benocci T."/>
            <person name="Braus-Stromeyer S.A."/>
            <person name="Caldana C."/>
            <person name="Canovas D."/>
            <person name="Cerqueira G.C."/>
            <person name="Chen F."/>
            <person name="Chen W."/>
            <person name="Choi C."/>
            <person name="Clum A."/>
            <person name="Dos Santos R.A."/>
            <person name="Damasio A.R."/>
            <person name="Diallinas G."/>
            <person name="Emri T."/>
            <person name="Fekete E."/>
            <person name="Flipphi M."/>
            <person name="Freyberg S."/>
            <person name="Gallo A."/>
            <person name="Gournas C."/>
            <person name="Habgood R."/>
            <person name="Hainaut M."/>
            <person name="Harispe M.L."/>
            <person name="Henrissat B."/>
            <person name="Hilden K.S."/>
            <person name="Hope R."/>
            <person name="Hossain A."/>
            <person name="Karabika E."/>
            <person name="Karaffa L."/>
            <person name="Karanyi Z."/>
            <person name="Krasevec N."/>
            <person name="Kuo A."/>
            <person name="Kusch H."/>
            <person name="LaButti K."/>
            <person name="Lagendijk E.L."/>
            <person name="Lapidus A."/>
            <person name="Levasseur A."/>
            <person name="Lindquist E."/>
            <person name="Lipzen A."/>
            <person name="Logrieco A.F."/>
            <person name="MacCabe A."/>
            <person name="Maekelae M.R."/>
            <person name="Malavazi I."/>
            <person name="Melin P."/>
            <person name="Meyer V."/>
            <person name="Mielnichuk N."/>
            <person name="Miskei M."/>
            <person name="Molnar A.P."/>
            <person name="Mule G."/>
            <person name="Ngan C.Y."/>
            <person name="Orejas M."/>
            <person name="Orosz E."/>
            <person name="Ouedraogo J.P."/>
            <person name="Overkamp K.M."/>
            <person name="Park H.-S."/>
            <person name="Perrone G."/>
            <person name="Piumi F."/>
            <person name="Punt P.J."/>
            <person name="Ram A.F."/>
            <person name="Ramon A."/>
            <person name="Rauscher S."/>
            <person name="Record E."/>
            <person name="Riano-Pachon D.M."/>
            <person name="Robert V."/>
            <person name="Roehrig J."/>
            <person name="Ruller R."/>
            <person name="Salamov A."/>
            <person name="Salih N.S."/>
            <person name="Samson R.A."/>
            <person name="Sandor E."/>
            <person name="Sanguinetti M."/>
            <person name="Schuetze T."/>
            <person name="Sepcic K."/>
            <person name="Shelest E."/>
            <person name="Sherlock G."/>
            <person name="Sophianopoulou V."/>
            <person name="Squina F.M."/>
            <person name="Sun H."/>
            <person name="Susca A."/>
            <person name="Todd R.B."/>
            <person name="Tsang A."/>
            <person name="Unkles S.E."/>
            <person name="van de Wiele N."/>
            <person name="van Rossen-Uffink D."/>
            <person name="Oliveira J.V."/>
            <person name="Vesth T.C."/>
            <person name="Visser J."/>
            <person name="Yu J.-H."/>
            <person name="Zhou M."/>
            <person name="Andersen M.R."/>
            <person name="Archer D.B."/>
            <person name="Baker S.E."/>
            <person name="Benoit I."/>
            <person name="Brakhage A.A."/>
            <person name="Braus G.H."/>
            <person name="Fischer R."/>
            <person name="Frisvad J.C."/>
            <person name="Goldman G.H."/>
            <person name="Houbraken J."/>
            <person name="Oakley B."/>
            <person name="Pocsi I."/>
            <person name="Scazzocchio C."/>
            <person name="Seiboth B."/>
            <person name="vanKuyk P.A."/>
            <person name="Wortman J."/>
            <person name="Dyer P.S."/>
            <person name="Grigoriev I.V."/>
        </authorList>
    </citation>
    <scope>NUCLEOTIDE SEQUENCE [LARGE SCALE GENOMIC DNA]</scope>
    <source>
        <strain evidence="5">CBS 506.65</strain>
    </source>
</reference>
<dbReference type="OrthoDB" id="21204at2759"/>
<organism evidence="4 5">
    <name type="scientific">Penicilliopsis zonata CBS 506.65</name>
    <dbReference type="NCBI Taxonomy" id="1073090"/>
    <lineage>
        <taxon>Eukaryota</taxon>
        <taxon>Fungi</taxon>
        <taxon>Dikarya</taxon>
        <taxon>Ascomycota</taxon>
        <taxon>Pezizomycotina</taxon>
        <taxon>Eurotiomycetes</taxon>
        <taxon>Eurotiomycetidae</taxon>
        <taxon>Eurotiales</taxon>
        <taxon>Aspergillaceae</taxon>
        <taxon>Penicilliopsis</taxon>
    </lineage>
</organism>
<dbReference type="VEuPathDB" id="FungiDB:ASPZODRAFT_15225"/>
<keyword evidence="1" id="KW-0479">Metal-binding</keyword>